<dbReference type="NCBIfam" id="TIGR01511">
    <property type="entry name" value="ATPase-IB1_Cu"/>
    <property type="match status" value="1"/>
</dbReference>
<accession>A0A2S8EZG8</accession>
<keyword evidence="14 15" id="KW-0472">Membrane</keyword>
<feature type="transmembrane region" description="Helical" evidence="15">
    <location>
        <begin position="251"/>
        <end position="275"/>
    </location>
</feature>
<keyword evidence="8 15" id="KW-0547">Nucleotide-binding</keyword>
<keyword evidence="5" id="KW-0597">Phosphoprotein</keyword>
<dbReference type="SUPFAM" id="SSF55008">
    <property type="entry name" value="HMA, heavy metal-associated domain"/>
    <property type="match status" value="1"/>
</dbReference>
<feature type="transmembrane region" description="Helical" evidence="15">
    <location>
        <begin position="311"/>
        <end position="329"/>
    </location>
</feature>
<dbReference type="SUPFAM" id="SSF56784">
    <property type="entry name" value="HAD-like"/>
    <property type="match status" value="1"/>
</dbReference>
<feature type="transmembrane region" description="Helical" evidence="15">
    <location>
        <begin position="803"/>
        <end position="823"/>
    </location>
</feature>
<evidence type="ECO:0000256" key="13">
    <source>
        <dbReference type="ARBA" id="ARBA00023065"/>
    </source>
</evidence>
<name>A0A2S8EZG8_9BACT</name>
<dbReference type="PROSITE" id="PS50846">
    <property type="entry name" value="HMA_2"/>
    <property type="match status" value="1"/>
</dbReference>
<dbReference type="Pfam" id="PF00122">
    <property type="entry name" value="E1-E2_ATPase"/>
    <property type="match status" value="1"/>
</dbReference>
<keyword evidence="9 15" id="KW-0067">ATP-binding</keyword>
<dbReference type="InterPro" id="IPR059000">
    <property type="entry name" value="ATPase_P-type_domA"/>
</dbReference>
<evidence type="ECO:0000259" key="17">
    <source>
        <dbReference type="PROSITE" id="PS50846"/>
    </source>
</evidence>
<evidence type="ECO:0000313" key="18">
    <source>
        <dbReference type="EMBL" id="PQO25298.1"/>
    </source>
</evidence>
<dbReference type="GO" id="GO:0005524">
    <property type="term" value="F:ATP binding"/>
    <property type="evidence" value="ECO:0007669"/>
    <property type="project" value="UniProtKB-UniRule"/>
</dbReference>
<dbReference type="PRINTS" id="PR00119">
    <property type="entry name" value="CATATPASE"/>
</dbReference>
<dbReference type="InterPro" id="IPR006121">
    <property type="entry name" value="HMA_dom"/>
</dbReference>
<keyword evidence="13" id="KW-0406">Ion transport</keyword>
<comment type="similarity">
    <text evidence="2 15">Belongs to the cation transport ATPase (P-type) (TC 3.A.3) family. Type IB subfamily.</text>
</comment>
<dbReference type="InterPro" id="IPR023298">
    <property type="entry name" value="ATPase_P-typ_TM_dom_sf"/>
</dbReference>
<proteinExistence type="inferred from homology"/>
<dbReference type="Pfam" id="PF12156">
    <property type="entry name" value="ATPase-cat_bd"/>
    <property type="match status" value="1"/>
</dbReference>
<dbReference type="GO" id="GO:0016887">
    <property type="term" value="F:ATP hydrolysis activity"/>
    <property type="evidence" value="ECO:0007669"/>
    <property type="project" value="InterPro"/>
</dbReference>
<dbReference type="GO" id="GO:0005886">
    <property type="term" value="C:plasma membrane"/>
    <property type="evidence" value="ECO:0007669"/>
    <property type="project" value="UniProtKB-SubCell"/>
</dbReference>
<keyword evidence="11" id="KW-1278">Translocase</keyword>
<evidence type="ECO:0000256" key="5">
    <source>
        <dbReference type="ARBA" id="ARBA00022553"/>
    </source>
</evidence>
<feature type="transmembrane region" description="Helical" evidence="15">
    <location>
        <begin position="287"/>
        <end position="305"/>
    </location>
</feature>
<feature type="domain" description="HMA" evidence="17">
    <location>
        <begin position="130"/>
        <end position="196"/>
    </location>
</feature>
<dbReference type="InterPro" id="IPR027256">
    <property type="entry name" value="P-typ_ATPase_IB"/>
</dbReference>
<evidence type="ECO:0000256" key="15">
    <source>
        <dbReference type="RuleBase" id="RU362081"/>
    </source>
</evidence>
<evidence type="ECO:0000256" key="12">
    <source>
        <dbReference type="ARBA" id="ARBA00022989"/>
    </source>
</evidence>
<evidence type="ECO:0000256" key="8">
    <source>
        <dbReference type="ARBA" id="ARBA00022741"/>
    </source>
</evidence>
<feature type="transmembrane region" description="Helical" evidence="15">
    <location>
        <begin position="467"/>
        <end position="487"/>
    </location>
</feature>
<dbReference type="Gene3D" id="3.40.50.1000">
    <property type="entry name" value="HAD superfamily/HAD-like"/>
    <property type="match status" value="1"/>
</dbReference>
<protein>
    <submittedName>
        <fullName evidence="18">Copper-translocating P-type ATPase</fullName>
    </submittedName>
</protein>
<dbReference type="PANTHER" id="PTHR43520">
    <property type="entry name" value="ATP7, ISOFORM B"/>
    <property type="match status" value="1"/>
</dbReference>
<keyword evidence="12 15" id="KW-1133">Transmembrane helix</keyword>
<evidence type="ECO:0000256" key="7">
    <source>
        <dbReference type="ARBA" id="ARBA00022723"/>
    </source>
</evidence>
<evidence type="ECO:0000256" key="16">
    <source>
        <dbReference type="SAM" id="MobiDB-lite"/>
    </source>
</evidence>
<dbReference type="InterPro" id="IPR008250">
    <property type="entry name" value="ATPase_P-typ_transduc_dom_A_sf"/>
</dbReference>
<dbReference type="Proteomes" id="UP000240009">
    <property type="component" value="Unassembled WGS sequence"/>
</dbReference>
<dbReference type="SFLD" id="SFLDF00027">
    <property type="entry name" value="p-type_atpase"/>
    <property type="match status" value="1"/>
</dbReference>
<feature type="transmembrane region" description="Helical" evidence="15">
    <location>
        <begin position="215"/>
        <end position="239"/>
    </location>
</feature>
<dbReference type="SFLD" id="SFLDG00002">
    <property type="entry name" value="C1.7:_P-type_atpase_like"/>
    <property type="match status" value="1"/>
</dbReference>
<dbReference type="InterPro" id="IPR023299">
    <property type="entry name" value="ATPase_P-typ_cyto_dom_N"/>
</dbReference>
<sequence>MSISRSRKQPAKPSSRPAPRPCPAATARHRASRMIVKSTAIRSAKTDVECTHCGLPVPSHLIAEEAENQFCCHGCATAYRILQEFDGYDPEFLQQTRSAARKQTAAQSYEHLDHPAYQQKYVHEVSPGISRTKFLLGGVHCASCLFVIEKLPEFLPGVVTTRMNLTAMTVTVEWHTASTQLSEIADTLDRLGYPPFPPLADKREQLEQVESHRQLIRLAVAGACAGNTMLVAVALYFGWFSGMSAEFLHLFRWTSAGLAMVCLVWPGSVFFRGAWQAIRTRTSHMDLPVALGLSAGAAMGIANTILQRGEIYFDSLTVLVFLLLVGRYIQYGQQRQAIRQVSLLHAMLPRAVSRLVRPVPDADTESVPIEAIQPGDWIHVRAGDVIPVDGNLVRGSTLVDLSILTGESRGIEVQQGEAVYSGSTNISSSIIIETTLVGTDTRIGKICELVDEEIRSRTPIVQFANRIGNYFVGIVLILAVITVAIWMSSGLEVAINHAMALLIVACPCALGLATPFSVAFAQGRAAARGILVKSGEVFESLARPGMIWLDKTGTITEGRMRLIEYIGDHDIQPVIELLERQTVHPIASALISSLNVAEAARLPQSALSQFVVLPGIGIQAEVNGQIIQVGSDKLLAESSTRISDNLRTAVNNFHHRGLTTVLVVQNDQVVAVAAMGDQIRSDAKTTINELVRLGWEVGILSGDHQEVASQVGQEIGIKPQHIQGHLTPEQKLAVVQHWGTSRTVVMVGDGVNDSAALAAASVGIAVKGGAEASLKAANVYLTRDGVQSILEAITGSKQTLRTIHATFAISLCYNAFAVLLAMAGVINPILAAILMPISSLSVLAVAASNRAFRNTPSQQAQP</sequence>
<evidence type="ECO:0000256" key="2">
    <source>
        <dbReference type="ARBA" id="ARBA00006024"/>
    </source>
</evidence>
<evidence type="ECO:0000256" key="1">
    <source>
        <dbReference type="ARBA" id="ARBA00004651"/>
    </source>
</evidence>
<evidence type="ECO:0000256" key="14">
    <source>
        <dbReference type="ARBA" id="ARBA00023136"/>
    </source>
</evidence>
<keyword evidence="3" id="KW-0813">Transport</keyword>
<evidence type="ECO:0000256" key="4">
    <source>
        <dbReference type="ARBA" id="ARBA00022475"/>
    </source>
</evidence>
<evidence type="ECO:0000256" key="10">
    <source>
        <dbReference type="ARBA" id="ARBA00022842"/>
    </source>
</evidence>
<dbReference type="EMBL" id="PUIA01000085">
    <property type="protein sequence ID" value="PQO25298.1"/>
    <property type="molecule type" value="Genomic_DNA"/>
</dbReference>
<feature type="transmembrane region" description="Helical" evidence="15">
    <location>
        <begin position="829"/>
        <end position="847"/>
    </location>
</feature>
<evidence type="ECO:0000256" key="6">
    <source>
        <dbReference type="ARBA" id="ARBA00022692"/>
    </source>
</evidence>
<dbReference type="PROSITE" id="PS00154">
    <property type="entry name" value="ATPASE_E1_E2"/>
    <property type="match status" value="1"/>
</dbReference>
<gene>
    <name evidence="18" type="ORF">C5Y96_25695</name>
</gene>
<dbReference type="Pfam" id="PF00403">
    <property type="entry name" value="HMA"/>
    <property type="match status" value="1"/>
</dbReference>
<evidence type="ECO:0000313" key="19">
    <source>
        <dbReference type="Proteomes" id="UP000240009"/>
    </source>
</evidence>
<dbReference type="Gene3D" id="3.30.70.100">
    <property type="match status" value="1"/>
</dbReference>
<evidence type="ECO:0000256" key="3">
    <source>
        <dbReference type="ARBA" id="ARBA00022448"/>
    </source>
</evidence>
<dbReference type="NCBIfam" id="TIGR01494">
    <property type="entry name" value="ATPase_P-type"/>
    <property type="match status" value="1"/>
</dbReference>
<dbReference type="NCBIfam" id="TIGR01525">
    <property type="entry name" value="ATPase-IB_hvy"/>
    <property type="match status" value="1"/>
</dbReference>
<dbReference type="GO" id="GO:0043682">
    <property type="term" value="F:P-type divalent copper transporter activity"/>
    <property type="evidence" value="ECO:0007669"/>
    <property type="project" value="TreeGrafter"/>
</dbReference>
<dbReference type="Gene3D" id="3.40.1110.10">
    <property type="entry name" value="Calcium-transporting ATPase, cytoplasmic domain N"/>
    <property type="match status" value="1"/>
</dbReference>
<feature type="transmembrane region" description="Helical" evidence="15">
    <location>
        <begin position="499"/>
        <end position="521"/>
    </location>
</feature>
<feature type="compositionally biased region" description="Basic residues" evidence="16">
    <location>
        <begin position="1"/>
        <end position="10"/>
    </location>
</feature>
<dbReference type="InterPro" id="IPR021993">
    <property type="entry name" value="ATPase-cat-bd"/>
</dbReference>
<organism evidence="18 19">
    <name type="scientific">Blastopirellula marina</name>
    <dbReference type="NCBI Taxonomy" id="124"/>
    <lineage>
        <taxon>Bacteria</taxon>
        <taxon>Pseudomonadati</taxon>
        <taxon>Planctomycetota</taxon>
        <taxon>Planctomycetia</taxon>
        <taxon>Pirellulales</taxon>
        <taxon>Pirellulaceae</taxon>
        <taxon>Blastopirellula</taxon>
    </lineage>
</organism>
<dbReference type="GO" id="GO:0055070">
    <property type="term" value="P:copper ion homeostasis"/>
    <property type="evidence" value="ECO:0007669"/>
    <property type="project" value="TreeGrafter"/>
</dbReference>
<keyword evidence="10" id="KW-0460">Magnesium</keyword>
<dbReference type="PANTHER" id="PTHR43520:SF5">
    <property type="entry name" value="CATION-TRANSPORTING P-TYPE ATPASE-RELATED"/>
    <property type="match status" value="1"/>
</dbReference>
<feature type="region of interest" description="Disordered" evidence="16">
    <location>
        <begin position="1"/>
        <end position="29"/>
    </location>
</feature>
<dbReference type="InterPro" id="IPR036163">
    <property type="entry name" value="HMA_dom_sf"/>
</dbReference>
<dbReference type="InterPro" id="IPR018303">
    <property type="entry name" value="ATPase_P-typ_P_site"/>
</dbReference>
<dbReference type="SFLD" id="SFLDS00003">
    <property type="entry name" value="Haloacid_Dehalogenase"/>
    <property type="match status" value="1"/>
</dbReference>
<evidence type="ECO:0000256" key="11">
    <source>
        <dbReference type="ARBA" id="ARBA00022967"/>
    </source>
</evidence>
<dbReference type="InterPro" id="IPR023214">
    <property type="entry name" value="HAD_sf"/>
</dbReference>
<dbReference type="SUPFAM" id="SSF81665">
    <property type="entry name" value="Calcium ATPase, transmembrane domain M"/>
    <property type="match status" value="1"/>
</dbReference>
<dbReference type="Gene3D" id="2.70.150.10">
    <property type="entry name" value="Calcium-transporting ATPase, cytoplasmic transduction domain A"/>
    <property type="match status" value="1"/>
</dbReference>
<keyword evidence="7 15" id="KW-0479">Metal-binding</keyword>
<dbReference type="GO" id="GO:0005507">
    <property type="term" value="F:copper ion binding"/>
    <property type="evidence" value="ECO:0007669"/>
    <property type="project" value="TreeGrafter"/>
</dbReference>
<reference evidence="18 19" key="1">
    <citation type="submission" date="2018-02" db="EMBL/GenBank/DDBJ databases">
        <title>Comparative genomes isolates from brazilian mangrove.</title>
        <authorList>
            <person name="Araujo J.E."/>
            <person name="Taketani R.G."/>
            <person name="Silva M.C.P."/>
            <person name="Loureco M.V."/>
            <person name="Andreote F.D."/>
        </authorList>
    </citation>
    <scope>NUCLEOTIDE SEQUENCE [LARGE SCALE GENOMIC DNA]</scope>
    <source>
        <strain evidence="18 19">HEX-2 MGV</strain>
    </source>
</reference>
<keyword evidence="6 15" id="KW-0812">Transmembrane</keyword>
<evidence type="ECO:0000256" key="9">
    <source>
        <dbReference type="ARBA" id="ARBA00022840"/>
    </source>
</evidence>
<dbReference type="InterPro" id="IPR036412">
    <property type="entry name" value="HAD-like_sf"/>
</dbReference>
<dbReference type="SUPFAM" id="SSF81653">
    <property type="entry name" value="Calcium ATPase, transduction domain A"/>
    <property type="match status" value="1"/>
</dbReference>
<dbReference type="InterPro" id="IPR001757">
    <property type="entry name" value="P_typ_ATPase"/>
</dbReference>
<dbReference type="AlphaFoldDB" id="A0A2S8EZG8"/>
<comment type="subcellular location">
    <subcellularLocation>
        <location evidence="1">Cell membrane</location>
        <topology evidence="1">Multi-pass membrane protein</topology>
    </subcellularLocation>
</comment>
<dbReference type="InterPro" id="IPR044492">
    <property type="entry name" value="P_typ_ATPase_HD_dom"/>
</dbReference>
<dbReference type="Pfam" id="PF00702">
    <property type="entry name" value="Hydrolase"/>
    <property type="match status" value="1"/>
</dbReference>
<keyword evidence="4 15" id="KW-1003">Cell membrane</keyword>
<comment type="caution">
    <text evidence="18">The sequence shown here is derived from an EMBL/GenBank/DDBJ whole genome shotgun (WGS) entry which is preliminary data.</text>
</comment>
<dbReference type="CDD" id="cd00371">
    <property type="entry name" value="HMA"/>
    <property type="match status" value="1"/>
</dbReference>